<feature type="transmembrane region" description="Helical" evidence="10">
    <location>
        <begin position="432"/>
        <end position="450"/>
    </location>
</feature>
<feature type="compositionally biased region" description="Basic and acidic residues" evidence="9">
    <location>
        <begin position="12"/>
        <end position="26"/>
    </location>
</feature>
<feature type="transmembrane region" description="Helical" evidence="10">
    <location>
        <begin position="66"/>
        <end position="85"/>
    </location>
</feature>
<feature type="transmembrane region" description="Helical" evidence="10">
    <location>
        <begin position="205"/>
        <end position="225"/>
    </location>
</feature>
<feature type="transmembrane region" description="Helical" evidence="10">
    <location>
        <begin position="237"/>
        <end position="269"/>
    </location>
</feature>
<dbReference type="AlphaFoldDB" id="A2FU43"/>
<feature type="domain" description="ArnT-like N-terminal" evidence="11">
    <location>
        <begin position="74"/>
        <end position="301"/>
    </location>
</feature>
<dbReference type="Pfam" id="PF02366">
    <property type="entry name" value="PMT"/>
    <property type="match status" value="1"/>
</dbReference>
<keyword evidence="13" id="KW-1185">Reference proteome</keyword>
<evidence type="ECO:0000256" key="4">
    <source>
        <dbReference type="ARBA" id="ARBA00022676"/>
    </source>
</evidence>
<dbReference type="PANTHER" id="PTHR10050:SF46">
    <property type="entry name" value="PROTEIN O-MANNOSYL-TRANSFERASE 2"/>
    <property type="match status" value="1"/>
</dbReference>
<comment type="subcellular location">
    <subcellularLocation>
        <location evidence="1">Endomembrane system</location>
        <topology evidence="1">Multi-pass membrane protein</topology>
    </subcellularLocation>
</comment>
<dbReference type="GO" id="GO:0035269">
    <property type="term" value="P:protein O-linked glycosylation via mannose"/>
    <property type="evidence" value="ECO:0000318"/>
    <property type="project" value="GO_Central"/>
</dbReference>
<dbReference type="InParanoid" id="A2FU43"/>
<evidence type="ECO:0000259" key="11">
    <source>
        <dbReference type="Pfam" id="PF02366"/>
    </source>
</evidence>
<evidence type="ECO:0000313" key="12">
    <source>
        <dbReference type="EMBL" id="EAX91565.1"/>
    </source>
</evidence>
<dbReference type="eggNOG" id="KOG3359">
    <property type="taxonomic scope" value="Eukaryota"/>
</dbReference>
<protein>
    <submittedName>
        <fullName evidence="12">Dolichyl-phosphate-mannose-protein mannosyltransferase, putative</fullName>
    </submittedName>
</protein>
<keyword evidence="4 12" id="KW-0328">Glycosyltransferase</keyword>
<evidence type="ECO:0000256" key="9">
    <source>
        <dbReference type="SAM" id="MobiDB-lite"/>
    </source>
</evidence>
<dbReference type="OrthoDB" id="292747at2759"/>
<dbReference type="STRING" id="5722.A2FU43"/>
<dbReference type="GO" id="GO:0012505">
    <property type="term" value="C:endomembrane system"/>
    <property type="evidence" value="ECO:0007669"/>
    <property type="project" value="UniProtKB-SubCell"/>
</dbReference>
<keyword evidence="5" id="KW-0808">Transferase</keyword>
<feature type="transmembrane region" description="Helical" evidence="10">
    <location>
        <begin position="281"/>
        <end position="301"/>
    </location>
</feature>
<feature type="transmembrane region" description="Helical" evidence="10">
    <location>
        <begin position="462"/>
        <end position="482"/>
    </location>
</feature>
<feature type="compositionally biased region" description="Low complexity" evidence="9">
    <location>
        <begin position="1"/>
        <end position="11"/>
    </location>
</feature>
<name>A2FU43_TRIV3</name>
<dbReference type="PANTHER" id="PTHR10050">
    <property type="entry name" value="DOLICHYL-PHOSPHATE-MANNOSE--PROTEIN MANNOSYLTRANSFERASE"/>
    <property type="match status" value="1"/>
</dbReference>
<feature type="region of interest" description="Disordered" evidence="9">
    <location>
        <begin position="1"/>
        <end position="49"/>
    </location>
</feature>
<evidence type="ECO:0000256" key="1">
    <source>
        <dbReference type="ARBA" id="ARBA00004127"/>
    </source>
</evidence>
<dbReference type="InterPro" id="IPR027005">
    <property type="entry name" value="PMT-like"/>
</dbReference>
<evidence type="ECO:0000313" key="13">
    <source>
        <dbReference type="Proteomes" id="UP000001542"/>
    </source>
</evidence>
<feature type="transmembrane region" description="Helical" evidence="10">
    <location>
        <begin position="375"/>
        <end position="396"/>
    </location>
</feature>
<dbReference type="SMR" id="A2FU43"/>
<evidence type="ECO:0000256" key="6">
    <source>
        <dbReference type="ARBA" id="ARBA00022692"/>
    </source>
</evidence>
<evidence type="ECO:0000256" key="3">
    <source>
        <dbReference type="ARBA" id="ARBA00007222"/>
    </source>
</evidence>
<sequence length="497" mass="56236">MKKSSATASDSSTKEDSFSSETKEKSLSSSENVKSSPSKSKGEIKDTQNNDDSGDDIVIAFDWNGYDTLCLFVLLFIGIVTRFYLIQYPKSFVDREAMHIGYINSYLNGSFFVDSQPPLAELLLAFYAGKSGYRQSIKPHNMNANYTYQSLEYVSLRTPSTLFSTFVVPLSFINVRLLGGSTFASMSAGIFTVFDFLLVSTSRSITTDGFVQFFVALTVFFSALLRHYNPSSTSWSICIICQSLFAGCAVASNWNGISLVLFVVLFNYLTYHTFRPIPVNLSIIFIIFYFAYITHVIFLPYQSINMKSVSGSYRKDLIKTGQPLRIKHLKVCIHAIELIFISFKHHVSQSHIVPVHRWIFMTCKWKVLFRERGRIVAVFGNLPVWFSIGLATISEYTKIFLSRRLREPTAIVFFGYLSGIIFLLLGNSERGLCDYGVPLMFGIWGLSLCFDSEFPPDTAGFILSSLCVASMFIYMLWSPFVYGYDSFGSRFLPYFAE</sequence>
<comment type="similarity">
    <text evidence="3">Belongs to the glycosyltransferase 39 family.</text>
</comment>
<feature type="transmembrane region" description="Helical" evidence="10">
    <location>
        <begin position="408"/>
        <end position="425"/>
    </location>
</feature>
<dbReference type="GO" id="GO:0004169">
    <property type="term" value="F:dolichyl-phosphate-mannose-protein mannosyltransferase activity"/>
    <property type="evidence" value="ECO:0000318"/>
    <property type="project" value="GO_Central"/>
</dbReference>
<feature type="transmembrane region" description="Helical" evidence="10">
    <location>
        <begin position="177"/>
        <end position="199"/>
    </location>
</feature>
<evidence type="ECO:0000256" key="10">
    <source>
        <dbReference type="SAM" id="Phobius"/>
    </source>
</evidence>
<comment type="pathway">
    <text evidence="2">Protein modification; protein glycosylation.</text>
</comment>
<dbReference type="UniPathway" id="UPA00378"/>
<dbReference type="VEuPathDB" id="TrichDB:TVAGG3_0302790"/>
<reference evidence="12" key="1">
    <citation type="submission" date="2006-10" db="EMBL/GenBank/DDBJ databases">
        <authorList>
            <person name="Amadeo P."/>
            <person name="Zhao Q."/>
            <person name="Wortman J."/>
            <person name="Fraser-Liggett C."/>
            <person name="Carlton J."/>
        </authorList>
    </citation>
    <scope>NUCLEOTIDE SEQUENCE</scope>
    <source>
        <strain evidence="12">G3</strain>
    </source>
</reference>
<organism evidence="12 13">
    <name type="scientific">Trichomonas vaginalis (strain ATCC PRA-98 / G3)</name>
    <dbReference type="NCBI Taxonomy" id="412133"/>
    <lineage>
        <taxon>Eukaryota</taxon>
        <taxon>Metamonada</taxon>
        <taxon>Parabasalia</taxon>
        <taxon>Trichomonadida</taxon>
        <taxon>Trichomonadidae</taxon>
        <taxon>Trichomonas</taxon>
    </lineage>
</organism>
<dbReference type="GO" id="GO:0016020">
    <property type="term" value="C:membrane"/>
    <property type="evidence" value="ECO:0007669"/>
    <property type="project" value="InterPro"/>
</dbReference>
<dbReference type="VEuPathDB" id="TrichDB:TVAG_364920"/>
<keyword evidence="8 10" id="KW-0472">Membrane</keyword>
<evidence type="ECO:0000256" key="5">
    <source>
        <dbReference type="ARBA" id="ARBA00022679"/>
    </source>
</evidence>
<evidence type="ECO:0000256" key="2">
    <source>
        <dbReference type="ARBA" id="ARBA00004922"/>
    </source>
</evidence>
<keyword evidence="7 10" id="KW-1133">Transmembrane helix</keyword>
<proteinExistence type="inferred from homology"/>
<dbReference type="EMBL" id="DS114026">
    <property type="protein sequence ID" value="EAX91565.1"/>
    <property type="molecule type" value="Genomic_DNA"/>
</dbReference>
<accession>A2FU43</accession>
<feature type="compositionally biased region" description="Low complexity" evidence="9">
    <location>
        <begin position="27"/>
        <end position="39"/>
    </location>
</feature>
<reference evidence="12" key="2">
    <citation type="journal article" date="2007" name="Science">
        <title>Draft genome sequence of the sexually transmitted pathogen Trichomonas vaginalis.</title>
        <authorList>
            <person name="Carlton J.M."/>
            <person name="Hirt R.P."/>
            <person name="Silva J.C."/>
            <person name="Delcher A.L."/>
            <person name="Schatz M."/>
            <person name="Zhao Q."/>
            <person name="Wortman J.R."/>
            <person name="Bidwell S.L."/>
            <person name="Alsmark U.C.M."/>
            <person name="Besteiro S."/>
            <person name="Sicheritz-Ponten T."/>
            <person name="Noel C.J."/>
            <person name="Dacks J.B."/>
            <person name="Foster P.G."/>
            <person name="Simillion C."/>
            <person name="Van de Peer Y."/>
            <person name="Miranda-Saavedra D."/>
            <person name="Barton G.J."/>
            <person name="Westrop G.D."/>
            <person name="Mueller S."/>
            <person name="Dessi D."/>
            <person name="Fiori P.L."/>
            <person name="Ren Q."/>
            <person name="Paulsen I."/>
            <person name="Zhang H."/>
            <person name="Bastida-Corcuera F.D."/>
            <person name="Simoes-Barbosa A."/>
            <person name="Brown M.T."/>
            <person name="Hayes R.D."/>
            <person name="Mukherjee M."/>
            <person name="Okumura C.Y."/>
            <person name="Schneider R."/>
            <person name="Smith A.J."/>
            <person name="Vanacova S."/>
            <person name="Villalvazo M."/>
            <person name="Haas B.J."/>
            <person name="Pertea M."/>
            <person name="Feldblyum T.V."/>
            <person name="Utterback T.R."/>
            <person name="Shu C.L."/>
            <person name="Osoegawa K."/>
            <person name="de Jong P.J."/>
            <person name="Hrdy I."/>
            <person name="Horvathova L."/>
            <person name="Zubacova Z."/>
            <person name="Dolezal P."/>
            <person name="Malik S.B."/>
            <person name="Logsdon J.M. Jr."/>
            <person name="Henze K."/>
            <person name="Gupta A."/>
            <person name="Wang C.C."/>
            <person name="Dunne R.L."/>
            <person name="Upcroft J.A."/>
            <person name="Upcroft P."/>
            <person name="White O."/>
            <person name="Salzberg S.L."/>
            <person name="Tang P."/>
            <person name="Chiu C.-H."/>
            <person name="Lee Y.-S."/>
            <person name="Embley T.M."/>
            <person name="Coombs G.H."/>
            <person name="Mottram J.C."/>
            <person name="Tachezy J."/>
            <person name="Fraser-Liggett C.M."/>
            <person name="Johnson P.J."/>
        </authorList>
    </citation>
    <scope>NUCLEOTIDE SEQUENCE [LARGE SCALE GENOMIC DNA]</scope>
    <source>
        <strain evidence="12">G3</strain>
    </source>
</reference>
<evidence type="ECO:0000256" key="8">
    <source>
        <dbReference type="ARBA" id="ARBA00023136"/>
    </source>
</evidence>
<keyword evidence="6 10" id="KW-0812">Transmembrane</keyword>
<dbReference type="Proteomes" id="UP000001542">
    <property type="component" value="Unassembled WGS sequence"/>
</dbReference>
<evidence type="ECO:0000256" key="7">
    <source>
        <dbReference type="ARBA" id="ARBA00022989"/>
    </source>
</evidence>
<dbReference type="InterPro" id="IPR003342">
    <property type="entry name" value="ArnT-like_N"/>
</dbReference>
<gene>
    <name evidence="12" type="ORF">TVAG_364920</name>
</gene>